<protein>
    <submittedName>
        <fullName evidence="2">Uncharacterized protein</fullName>
    </submittedName>
</protein>
<dbReference type="AlphaFoldDB" id="A0A1C7MQA2"/>
<reference evidence="2 3" key="1">
    <citation type="submission" date="2016-03" db="EMBL/GenBank/DDBJ databases">
        <title>Whole genome sequencing of Grifola frondosa 9006-11.</title>
        <authorList>
            <person name="Min B."/>
            <person name="Park H."/>
            <person name="Kim J.-G."/>
            <person name="Cho H."/>
            <person name="Oh Y.-L."/>
            <person name="Kong W.-S."/>
            <person name="Choi I.-G."/>
        </authorList>
    </citation>
    <scope>NUCLEOTIDE SEQUENCE [LARGE SCALE GENOMIC DNA]</scope>
    <source>
        <strain evidence="2 3">9006-11</strain>
    </source>
</reference>
<dbReference type="Proteomes" id="UP000092993">
    <property type="component" value="Unassembled WGS sequence"/>
</dbReference>
<evidence type="ECO:0000313" key="2">
    <source>
        <dbReference type="EMBL" id="OBZ79042.1"/>
    </source>
</evidence>
<keyword evidence="3" id="KW-1185">Reference proteome</keyword>
<comment type="caution">
    <text evidence="2">The sequence shown here is derived from an EMBL/GenBank/DDBJ whole genome shotgun (WGS) entry which is preliminary data.</text>
</comment>
<gene>
    <name evidence="2" type="ORF">A0H81_01007</name>
</gene>
<feature type="compositionally biased region" description="Acidic residues" evidence="1">
    <location>
        <begin position="47"/>
        <end position="69"/>
    </location>
</feature>
<evidence type="ECO:0000256" key="1">
    <source>
        <dbReference type="SAM" id="MobiDB-lite"/>
    </source>
</evidence>
<sequence length="209" mass="24238">MMDQHPEDEWASEPSQEEDPVYSQLSELLDPTWVPSVTRSGHIYEGGGEDNIEDNIFDEDYDDDHGEDHDEDIVDDITYATRTYANRNYDSDNLLMHETYGSLVVLGPPFPEDRLDGHKLALIHGVFCHVTETNPREYSVAIEVVRRLYELKLVDAYRVWFFCLRRNLNGENLSEGELLELARKEWQALQPWDLAYEAGQNIHLDYGSE</sequence>
<feature type="region of interest" description="Disordered" evidence="1">
    <location>
        <begin position="44"/>
        <end position="69"/>
    </location>
</feature>
<organism evidence="2 3">
    <name type="scientific">Grifola frondosa</name>
    <name type="common">Maitake</name>
    <name type="synonym">Polyporus frondosus</name>
    <dbReference type="NCBI Taxonomy" id="5627"/>
    <lineage>
        <taxon>Eukaryota</taxon>
        <taxon>Fungi</taxon>
        <taxon>Dikarya</taxon>
        <taxon>Basidiomycota</taxon>
        <taxon>Agaricomycotina</taxon>
        <taxon>Agaricomycetes</taxon>
        <taxon>Polyporales</taxon>
        <taxon>Grifolaceae</taxon>
        <taxon>Grifola</taxon>
    </lineage>
</organism>
<dbReference type="EMBL" id="LUGG01000001">
    <property type="protein sequence ID" value="OBZ79042.1"/>
    <property type="molecule type" value="Genomic_DNA"/>
</dbReference>
<name>A0A1C7MQA2_GRIFR</name>
<feature type="compositionally biased region" description="Acidic residues" evidence="1">
    <location>
        <begin position="9"/>
        <end position="20"/>
    </location>
</feature>
<evidence type="ECO:0000313" key="3">
    <source>
        <dbReference type="Proteomes" id="UP000092993"/>
    </source>
</evidence>
<feature type="region of interest" description="Disordered" evidence="1">
    <location>
        <begin position="1"/>
        <end position="27"/>
    </location>
</feature>
<proteinExistence type="predicted"/>
<accession>A0A1C7MQA2</accession>